<evidence type="ECO:0000256" key="1">
    <source>
        <dbReference type="SAM" id="SignalP"/>
    </source>
</evidence>
<accession>A0A4R6IBZ1</accession>
<gene>
    <name evidence="2" type="ORF">CLV32_4584</name>
</gene>
<dbReference type="RefSeq" id="WP_133559172.1">
    <property type="nucleotide sequence ID" value="NZ_SNWM01000007.1"/>
</dbReference>
<dbReference type="EMBL" id="SNWM01000007">
    <property type="protein sequence ID" value="TDO19344.1"/>
    <property type="molecule type" value="Genomic_DNA"/>
</dbReference>
<keyword evidence="1" id="KW-0732">Signal</keyword>
<name>A0A4R6IBZ1_9SPHI</name>
<reference evidence="2 3" key="1">
    <citation type="submission" date="2019-03" db="EMBL/GenBank/DDBJ databases">
        <title>Genomic Encyclopedia of Archaeal and Bacterial Type Strains, Phase II (KMG-II): from individual species to whole genera.</title>
        <authorList>
            <person name="Goeker M."/>
        </authorList>
    </citation>
    <scope>NUCLEOTIDE SEQUENCE [LARGE SCALE GENOMIC DNA]</scope>
    <source>
        <strain evidence="2 3">DSM 19034</strain>
    </source>
</reference>
<sequence length="275" mass="30621">MNKIKKYTIYICFLALFPSQVFSQIHSLKDFTICNQCPKVIFEGQYPLSTIKKHMKVSINNHDLQITEVNYSPGLYTLPTKYGEFVGLNNGEWGGGLYLKPSNGDSIFVNGKIMKTSSRFEQASSFLNKSIEVVPNVTGKAIPIAYGNIYGLASFKEKLIFTSSSENLYEHLGTLSTISFENGVKVTEVFRFNGIPLVMGASDTSVYVATTKGIYIFEEGLKQSFIKVIDLSQSFPNSLVVLKPYLLAIGAVGGYYLVNLKNGQNDFYVLQNLKK</sequence>
<comment type="caution">
    <text evidence="2">The sequence shown here is derived from an EMBL/GenBank/DDBJ whole genome shotgun (WGS) entry which is preliminary data.</text>
</comment>
<feature type="chain" id="PRO_5020222001" evidence="1">
    <location>
        <begin position="24"/>
        <end position="275"/>
    </location>
</feature>
<dbReference type="Proteomes" id="UP000295499">
    <property type="component" value="Unassembled WGS sequence"/>
</dbReference>
<evidence type="ECO:0000313" key="2">
    <source>
        <dbReference type="EMBL" id="TDO19344.1"/>
    </source>
</evidence>
<proteinExistence type="predicted"/>
<organism evidence="2 3">
    <name type="scientific">Pedobacter duraquae</name>
    <dbReference type="NCBI Taxonomy" id="425511"/>
    <lineage>
        <taxon>Bacteria</taxon>
        <taxon>Pseudomonadati</taxon>
        <taxon>Bacteroidota</taxon>
        <taxon>Sphingobacteriia</taxon>
        <taxon>Sphingobacteriales</taxon>
        <taxon>Sphingobacteriaceae</taxon>
        <taxon>Pedobacter</taxon>
    </lineage>
</organism>
<evidence type="ECO:0000313" key="3">
    <source>
        <dbReference type="Proteomes" id="UP000295499"/>
    </source>
</evidence>
<dbReference type="OrthoDB" id="2987994at2"/>
<dbReference type="AlphaFoldDB" id="A0A4R6IBZ1"/>
<feature type="signal peptide" evidence="1">
    <location>
        <begin position="1"/>
        <end position="23"/>
    </location>
</feature>
<protein>
    <submittedName>
        <fullName evidence="2">Uncharacterized protein</fullName>
    </submittedName>
</protein>
<keyword evidence="3" id="KW-1185">Reference proteome</keyword>